<gene>
    <name evidence="6" type="ORF">FF36_06296</name>
</gene>
<evidence type="ECO:0000256" key="3">
    <source>
        <dbReference type="ARBA" id="ARBA00023163"/>
    </source>
</evidence>
<keyword evidence="3" id="KW-0804">Transcription</keyword>
<dbReference type="PATRIC" id="fig|1502723.3.peg.829"/>
<dbReference type="GO" id="GO:0000976">
    <property type="term" value="F:transcription cis-regulatory region binding"/>
    <property type="evidence" value="ECO:0007669"/>
    <property type="project" value="TreeGrafter"/>
</dbReference>
<reference evidence="7" key="1">
    <citation type="submission" date="2015-02" db="EMBL/GenBank/DDBJ databases">
        <title>Draft Genome of Frankia sp. CpI1-S.</title>
        <authorList>
            <person name="Oshone R.T."/>
            <person name="Ngom M."/>
            <person name="Ghodhbane-Gtari F."/>
            <person name="Gtari M."/>
            <person name="Morris K."/>
            <person name="Thomas K."/>
            <person name="Sen A."/>
            <person name="Tisa L.S."/>
        </authorList>
    </citation>
    <scope>NUCLEOTIDE SEQUENCE [LARGE SCALE GENOMIC DNA]</scope>
    <source>
        <strain evidence="7">CpI1-S</strain>
    </source>
</reference>
<dbReference type="InterPro" id="IPR001647">
    <property type="entry name" value="HTH_TetR"/>
</dbReference>
<dbReference type="Gene3D" id="1.10.357.10">
    <property type="entry name" value="Tetracycline Repressor, domain 2"/>
    <property type="match status" value="1"/>
</dbReference>
<evidence type="ECO:0000313" key="7">
    <source>
        <dbReference type="Proteomes" id="UP000032545"/>
    </source>
</evidence>
<dbReference type="SUPFAM" id="SSF48498">
    <property type="entry name" value="Tetracyclin repressor-like, C-terminal domain"/>
    <property type="match status" value="1"/>
</dbReference>
<dbReference type="InterPro" id="IPR009057">
    <property type="entry name" value="Homeodomain-like_sf"/>
</dbReference>
<organism evidence="6 7">
    <name type="scientific">Frankia torreyi</name>
    <dbReference type="NCBI Taxonomy" id="1856"/>
    <lineage>
        <taxon>Bacteria</taxon>
        <taxon>Bacillati</taxon>
        <taxon>Actinomycetota</taxon>
        <taxon>Actinomycetes</taxon>
        <taxon>Frankiales</taxon>
        <taxon>Frankiaceae</taxon>
        <taxon>Frankia</taxon>
    </lineage>
</organism>
<comment type="caution">
    <text evidence="6">The sequence shown here is derived from an EMBL/GenBank/DDBJ whole genome shotgun (WGS) entry which is preliminary data.</text>
</comment>
<name>A0A0D8B672_9ACTN</name>
<evidence type="ECO:0000256" key="2">
    <source>
        <dbReference type="ARBA" id="ARBA00023125"/>
    </source>
</evidence>
<dbReference type="Pfam" id="PF00440">
    <property type="entry name" value="TetR_N"/>
    <property type="match status" value="1"/>
</dbReference>
<dbReference type="PANTHER" id="PTHR30055:SF151">
    <property type="entry name" value="TRANSCRIPTIONAL REGULATORY PROTEIN"/>
    <property type="match status" value="1"/>
</dbReference>
<evidence type="ECO:0000313" key="6">
    <source>
        <dbReference type="EMBL" id="KJE19424.1"/>
    </source>
</evidence>
<reference evidence="6 7" key="2">
    <citation type="journal article" date="2016" name="Genome Announc.">
        <title>Permanent Draft Genome Sequences for Two Variants of Frankia sp. Strain CpI1, the First Frankia Strain Isolated from Root Nodules of Comptonia peregrina.</title>
        <authorList>
            <person name="Oshone R."/>
            <person name="Hurst S.G.IV."/>
            <person name="Abebe-Akele F."/>
            <person name="Simpson S."/>
            <person name="Morris K."/>
            <person name="Thomas W.K."/>
            <person name="Tisa L.S."/>
        </authorList>
    </citation>
    <scope>NUCLEOTIDE SEQUENCE [LARGE SCALE GENOMIC DNA]</scope>
    <source>
        <strain evidence="7">CpI1-S</strain>
    </source>
</reference>
<sequence>MAAGARPATARGAQASGAPAGAVRALGVDDIVAAALRVGTHRGFEALTMRALAEELGVSAMAAYHHVASKDALVDLVIDAVLAGVEIPPPDLGDWDVRLCELRRRCAAALEAWPGVDVLVYGRPPTTQGWRIMDGYLQILLDAGLTPKNALLGFNVLHDYGMARSIQRRLREGAGTGVPSDRPAQWPALSRVEAMWSQVHGRDLTAFADTLIVDGLRALLARQHAAPDTP</sequence>
<keyword evidence="2 4" id="KW-0238">DNA-binding</keyword>
<dbReference type="GO" id="GO:0045892">
    <property type="term" value="P:negative regulation of DNA-templated transcription"/>
    <property type="evidence" value="ECO:0007669"/>
    <property type="project" value="InterPro"/>
</dbReference>
<dbReference type="EMBL" id="JYFN01000108">
    <property type="protein sequence ID" value="KJE19424.1"/>
    <property type="molecule type" value="Genomic_DNA"/>
</dbReference>
<protein>
    <submittedName>
        <fullName evidence="6">Transcriptional regulator, TetR family</fullName>
    </submittedName>
</protein>
<dbReference type="Proteomes" id="UP000032545">
    <property type="component" value="Unassembled WGS sequence"/>
</dbReference>
<dbReference type="RefSeq" id="WP_236706338.1">
    <property type="nucleotide sequence ID" value="NZ_JYFN01000108.1"/>
</dbReference>
<keyword evidence="7" id="KW-1185">Reference proteome</keyword>
<dbReference type="PANTHER" id="PTHR30055">
    <property type="entry name" value="HTH-TYPE TRANSCRIPTIONAL REGULATOR RUTR"/>
    <property type="match status" value="1"/>
</dbReference>
<dbReference type="GO" id="GO:0003700">
    <property type="term" value="F:DNA-binding transcription factor activity"/>
    <property type="evidence" value="ECO:0007669"/>
    <property type="project" value="TreeGrafter"/>
</dbReference>
<dbReference type="InterPro" id="IPR050109">
    <property type="entry name" value="HTH-type_TetR-like_transc_reg"/>
</dbReference>
<accession>A0A0D8B672</accession>
<dbReference type="AlphaFoldDB" id="A0A0D8B672"/>
<dbReference type="PRINTS" id="PR00455">
    <property type="entry name" value="HTHTETR"/>
</dbReference>
<feature type="DNA-binding region" description="H-T-H motif" evidence="4">
    <location>
        <begin position="48"/>
        <end position="67"/>
    </location>
</feature>
<dbReference type="InterPro" id="IPR036271">
    <property type="entry name" value="Tet_transcr_reg_TetR-rel_C_sf"/>
</dbReference>
<dbReference type="PROSITE" id="PS50977">
    <property type="entry name" value="HTH_TETR_2"/>
    <property type="match status" value="1"/>
</dbReference>
<keyword evidence="1" id="KW-0805">Transcription regulation</keyword>
<dbReference type="SUPFAM" id="SSF46689">
    <property type="entry name" value="Homeodomain-like"/>
    <property type="match status" value="1"/>
</dbReference>
<evidence type="ECO:0000259" key="5">
    <source>
        <dbReference type="PROSITE" id="PS50977"/>
    </source>
</evidence>
<proteinExistence type="predicted"/>
<feature type="domain" description="HTH tetR-type" evidence="5">
    <location>
        <begin position="25"/>
        <end position="85"/>
    </location>
</feature>
<evidence type="ECO:0000256" key="4">
    <source>
        <dbReference type="PROSITE-ProRule" id="PRU00335"/>
    </source>
</evidence>
<dbReference type="InterPro" id="IPR004111">
    <property type="entry name" value="Repressor_TetR_C"/>
</dbReference>
<dbReference type="Pfam" id="PF02909">
    <property type="entry name" value="TetR_C_1"/>
    <property type="match status" value="1"/>
</dbReference>
<evidence type="ECO:0000256" key="1">
    <source>
        <dbReference type="ARBA" id="ARBA00023015"/>
    </source>
</evidence>